<comment type="similarity">
    <text evidence="1 3">Belongs to the type-B carboxylesterase/lipase family.</text>
</comment>
<dbReference type="PANTHER" id="PTHR43918:SF4">
    <property type="entry name" value="CARBOXYLIC ESTER HYDROLASE"/>
    <property type="match status" value="1"/>
</dbReference>
<dbReference type="InterPro" id="IPR019826">
    <property type="entry name" value="Carboxylesterase_B_AS"/>
</dbReference>
<evidence type="ECO:0000256" key="2">
    <source>
        <dbReference type="ARBA" id="ARBA00022801"/>
    </source>
</evidence>
<feature type="chain" id="PRO_5045001292" description="Carboxylic ester hydrolase" evidence="3">
    <location>
        <begin position="17"/>
        <end position="604"/>
    </location>
</feature>
<dbReference type="PANTHER" id="PTHR43918">
    <property type="entry name" value="ACETYLCHOLINESTERASE"/>
    <property type="match status" value="1"/>
</dbReference>
<protein>
    <recommendedName>
        <fullName evidence="3">Carboxylic ester hydrolase</fullName>
        <ecNumber evidence="3">3.1.1.-</ecNumber>
    </recommendedName>
</protein>
<reference evidence="5 6" key="1">
    <citation type="submission" date="2024-02" db="EMBL/GenBank/DDBJ databases">
        <title>De novo assembly and annotation of 12 fungi associated with fruit tree decline syndrome in Ontario, Canada.</title>
        <authorList>
            <person name="Sulman M."/>
            <person name="Ellouze W."/>
            <person name="Ilyukhin E."/>
        </authorList>
    </citation>
    <scope>NUCLEOTIDE SEQUENCE [LARGE SCALE GENOMIC DNA]</scope>
    <source>
        <strain evidence="5 6">M42-189</strain>
    </source>
</reference>
<evidence type="ECO:0000313" key="5">
    <source>
        <dbReference type="EMBL" id="KAL1605075.1"/>
    </source>
</evidence>
<feature type="signal peptide" evidence="3">
    <location>
        <begin position="1"/>
        <end position="16"/>
    </location>
</feature>
<proteinExistence type="inferred from homology"/>
<dbReference type="EC" id="3.1.1.-" evidence="3"/>
<dbReference type="InterPro" id="IPR050654">
    <property type="entry name" value="AChE-related_enzymes"/>
</dbReference>
<dbReference type="SUPFAM" id="SSF53474">
    <property type="entry name" value="alpha/beta-Hydrolases"/>
    <property type="match status" value="1"/>
</dbReference>
<dbReference type="EMBL" id="JAKJXO020000005">
    <property type="protein sequence ID" value="KAL1605075.1"/>
    <property type="molecule type" value="Genomic_DNA"/>
</dbReference>
<organism evidence="5 6">
    <name type="scientific">Paraconiothyrium brasiliense</name>
    <dbReference type="NCBI Taxonomy" id="300254"/>
    <lineage>
        <taxon>Eukaryota</taxon>
        <taxon>Fungi</taxon>
        <taxon>Dikarya</taxon>
        <taxon>Ascomycota</taxon>
        <taxon>Pezizomycotina</taxon>
        <taxon>Dothideomycetes</taxon>
        <taxon>Pleosporomycetidae</taxon>
        <taxon>Pleosporales</taxon>
        <taxon>Massarineae</taxon>
        <taxon>Didymosphaeriaceae</taxon>
        <taxon>Paraconiothyrium</taxon>
    </lineage>
</organism>
<dbReference type="InterPro" id="IPR029058">
    <property type="entry name" value="AB_hydrolase_fold"/>
</dbReference>
<dbReference type="PROSITE" id="PS00122">
    <property type="entry name" value="CARBOXYLESTERASE_B_1"/>
    <property type="match status" value="1"/>
</dbReference>
<keyword evidence="2 3" id="KW-0378">Hydrolase</keyword>
<comment type="caution">
    <text evidence="5">The sequence shown here is derived from an EMBL/GenBank/DDBJ whole genome shotgun (WGS) entry which is preliminary data.</text>
</comment>
<name>A0ABR3RKV1_9PLEO</name>
<dbReference type="InterPro" id="IPR002018">
    <property type="entry name" value="CarbesteraseB"/>
</dbReference>
<dbReference type="Gene3D" id="3.40.50.1820">
    <property type="entry name" value="alpha/beta hydrolase"/>
    <property type="match status" value="1"/>
</dbReference>
<accession>A0ABR3RKV1</accession>
<feature type="domain" description="Carboxylesterase type B" evidence="4">
    <location>
        <begin position="33"/>
        <end position="527"/>
    </location>
</feature>
<dbReference type="Pfam" id="PF00135">
    <property type="entry name" value="COesterase"/>
    <property type="match status" value="1"/>
</dbReference>
<keyword evidence="3" id="KW-0732">Signal</keyword>
<evidence type="ECO:0000259" key="4">
    <source>
        <dbReference type="Pfam" id="PF00135"/>
    </source>
</evidence>
<gene>
    <name evidence="5" type="ORF">SLS60_004618</name>
</gene>
<sequence length="604" mass="66376">MKLLVLVAFAVLGAFAAPTAHHDGAGIAYQGFARNGVEVFLGIPYAQDTGGENRFKPPQPLQLTAGSIVDSTKPGHACPQQLGQWNAPLTLLNVTKESISENCLNLNIVRPANSGYKKSNYPVMVWIHGGSFWVGSNMEPTHEPDALVLNSVDAGTPIIHVAMNYRLGFFGFAKSGALRQEHSENAGLRDQRAAIEWVRDNIKYFGGNGNEITIHGQSSGGLAVGMQLLAYGGKKELPYQRGICQSQALEPGITGNFTRDAMIKVIEYTKCNPGNSSTDAPEVIACLRSKDTQTLFDASAATYAGDIAHNIGDIWLPSVDGDFLPEAPSKLIAEGRFGNASYMFGWTQGDVNFFTDINIRNENDTLRFLESYLPKVDPYALTVPGKDQNVREYLSLYPVTDFLPPTGTNLTSEFYRTARVFRDILMVCEPMLLARAINQKGIRVYMYDFNQTLLDPIIESVYGIKGMGVVHTSEFAYIYGNLSHYNVSGYPFNPTEADYELAQSASRSWASFAFLGDPSQGAPTWHPSKVLPGWLPAFWKFGELKPYEHAPRRPGHTYVYTIGGPYGGLWPLDGPESIEPVSSQTLEEKCAFFTDPEFLLRAGV</sequence>
<keyword evidence="6" id="KW-1185">Reference proteome</keyword>
<evidence type="ECO:0000313" key="6">
    <source>
        <dbReference type="Proteomes" id="UP001521785"/>
    </source>
</evidence>
<dbReference type="Proteomes" id="UP001521785">
    <property type="component" value="Unassembled WGS sequence"/>
</dbReference>
<evidence type="ECO:0000256" key="1">
    <source>
        <dbReference type="ARBA" id="ARBA00005964"/>
    </source>
</evidence>
<evidence type="ECO:0000256" key="3">
    <source>
        <dbReference type="RuleBase" id="RU361235"/>
    </source>
</evidence>